<comment type="caution">
    <text evidence="2">The sequence shown here is derived from an EMBL/GenBank/DDBJ whole genome shotgun (WGS) entry which is preliminary data.</text>
</comment>
<gene>
    <name evidence="2" type="ORF">KX928_03730</name>
</gene>
<dbReference type="InterPro" id="IPR001506">
    <property type="entry name" value="Peptidase_M12A"/>
</dbReference>
<proteinExistence type="predicted"/>
<dbReference type="AlphaFoldDB" id="A0A9X1FT10"/>
<accession>A0A9X1FT10</accession>
<evidence type="ECO:0000259" key="1">
    <source>
        <dbReference type="Pfam" id="PF01400"/>
    </source>
</evidence>
<keyword evidence="3" id="KW-1185">Reference proteome</keyword>
<sequence>MTRGAILCLAATSLSAQESKILNDIDWNEKTEGSLFSVPSGNEAPEIGASGDTELFYGTLTAEQEANIVDKAFPLMAAKWPQNYATEGIFVCWEDFDEAHEHDRKVVRDAVAQSWEKHSALTFIGWDECVDGQEGIRIGVEDSNPRVRYLGKKVNGVPRGMILNFTYGFFSPTCAQEDLKDQCTKMIAVHEFGHAIGFAHEQNRHDTPEECTKKPQGTKGDTMLTPWDKDSVMNYCNPVQMGNGKLSELDILAVQYIYGKD</sequence>
<dbReference type="EMBL" id="JAHXDN010000001">
    <property type="protein sequence ID" value="MBW4706892.1"/>
    <property type="molecule type" value="Genomic_DNA"/>
</dbReference>
<dbReference type="Proteomes" id="UP001138661">
    <property type="component" value="Unassembled WGS sequence"/>
</dbReference>
<dbReference type="GO" id="GO:0004222">
    <property type="term" value="F:metalloendopeptidase activity"/>
    <property type="evidence" value="ECO:0007669"/>
    <property type="project" value="InterPro"/>
</dbReference>
<reference evidence="2" key="1">
    <citation type="submission" date="2021-07" db="EMBL/GenBank/DDBJ databases">
        <title>Roseobacter insulae sp. nov., isolated from a tidal flat.</title>
        <authorList>
            <person name="Park S."/>
            <person name="Yoon J.-H."/>
        </authorList>
    </citation>
    <scope>NUCLEOTIDE SEQUENCE</scope>
    <source>
        <strain evidence="2">YSTF-M11</strain>
    </source>
</reference>
<name>A0A9X1FT10_9RHOB</name>
<feature type="domain" description="Peptidase M12A" evidence="1">
    <location>
        <begin position="179"/>
        <end position="207"/>
    </location>
</feature>
<dbReference type="RefSeq" id="WP_219499100.1">
    <property type="nucleotide sequence ID" value="NZ_JAHXDN010000001.1"/>
</dbReference>
<protein>
    <recommendedName>
        <fullName evidence="1">Peptidase M12A domain-containing protein</fullName>
    </recommendedName>
</protein>
<evidence type="ECO:0000313" key="2">
    <source>
        <dbReference type="EMBL" id="MBW4706892.1"/>
    </source>
</evidence>
<dbReference type="GO" id="GO:0006508">
    <property type="term" value="P:proteolysis"/>
    <property type="evidence" value="ECO:0007669"/>
    <property type="project" value="InterPro"/>
</dbReference>
<evidence type="ECO:0000313" key="3">
    <source>
        <dbReference type="Proteomes" id="UP001138661"/>
    </source>
</evidence>
<organism evidence="2 3">
    <name type="scientific">Roseobacter insulae</name>
    <dbReference type="NCBI Taxonomy" id="2859783"/>
    <lineage>
        <taxon>Bacteria</taxon>
        <taxon>Pseudomonadati</taxon>
        <taxon>Pseudomonadota</taxon>
        <taxon>Alphaproteobacteria</taxon>
        <taxon>Rhodobacterales</taxon>
        <taxon>Roseobacteraceae</taxon>
        <taxon>Roseobacter</taxon>
    </lineage>
</organism>
<dbReference type="Pfam" id="PF01400">
    <property type="entry name" value="Astacin"/>
    <property type="match status" value="1"/>
</dbReference>